<dbReference type="RefSeq" id="WP_092461213.1">
    <property type="nucleotide sequence ID" value="NZ_BJEE01000002.1"/>
</dbReference>
<dbReference type="InterPro" id="IPR034829">
    <property type="entry name" value="DnaD-like_sf"/>
</dbReference>
<dbReference type="Gene3D" id="1.10.10.630">
    <property type="entry name" value="DnaD domain-like"/>
    <property type="match status" value="1"/>
</dbReference>
<gene>
    <name evidence="4" type="ORF">GA0061074_101169</name>
</gene>
<evidence type="ECO:0000313" key="4">
    <source>
        <dbReference type="EMBL" id="SCB74320.1"/>
    </source>
</evidence>
<dbReference type="NCBIfam" id="TIGR01446">
    <property type="entry name" value="DnaD_dom"/>
    <property type="match status" value="1"/>
</dbReference>
<evidence type="ECO:0000256" key="1">
    <source>
        <dbReference type="ARBA" id="ARBA00093462"/>
    </source>
</evidence>
<dbReference type="AlphaFoldDB" id="A0A1C3YW72"/>
<dbReference type="OrthoDB" id="9770238at2"/>
<keyword evidence="5" id="KW-1185">Reference proteome</keyword>
<comment type="similarity">
    <text evidence="1">Belongs to the DnaB/DnaD family.</text>
</comment>
<accession>A0A1C3YW72</accession>
<feature type="domain" description="DnaD N-terminal" evidence="3">
    <location>
        <begin position="21"/>
        <end position="116"/>
    </location>
</feature>
<dbReference type="InterPro" id="IPR053162">
    <property type="entry name" value="DnaD"/>
</dbReference>
<sequence length="246" mass="28459">MEIDQNNLTLFLKSGQTTLNNFLLQHYREIGISNDELLVYIQTKMGTDRGALEPSTEEIGHTLGWSAKKVFSHLEAMRKKGLVNFKSRHAGDGKVTTELDFMPLYMALLKIKSSQDDTDDRINNQGMPSVDENNSQRADIYNLIEQEFGRPLSQIEMETIKNWFDIDHFKPMFIKAAVQEAVLNGALNLRYIETILVSWQKKNYHSLNDIKSEKGKHQQYKQLQSDEVIDIPTNIDIFNTDWNKFK</sequence>
<dbReference type="InterPro" id="IPR053843">
    <property type="entry name" value="DnaD_N"/>
</dbReference>
<dbReference type="InterPro" id="IPR006343">
    <property type="entry name" value="DnaB/C_C"/>
</dbReference>
<feature type="domain" description="DnaB/C C-terminal" evidence="2">
    <location>
        <begin position="141"/>
        <end position="212"/>
    </location>
</feature>
<dbReference type="Gene3D" id="1.10.10.10">
    <property type="entry name" value="Winged helix-like DNA-binding domain superfamily/Winged helix DNA-binding domain"/>
    <property type="match status" value="1"/>
</dbReference>
<dbReference type="Proteomes" id="UP000199268">
    <property type="component" value="Unassembled WGS sequence"/>
</dbReference>
<dbReference type="PANTHER" id="PTHR37293:SF6">
    <property type="entry name" value="DNA REPLICATION PROTEIN DNAD"/>
    <property type="match status" value="1"/>
</dbReference>
<dbReference type="InterPro" id="IPR036388">
    <property type="entry name" value="WH-like_DNA-bd_sf"/>
</dbReference>
<evidence type="ECO:0000259" key="3">
    <source>
        <dbReference type="Pfam" id="PF21984"/>
    </source>
</evidence>
<dbReference type="Pfam" id="PF21984">
    <property type="entry name" value="DnaD_N"/>
    <property type="match status" value="1"/>
</dbReference>
<evidence type="ECO:0000313" key="5">
    <source>
        <dbReference type="Proteomes" id="UP000199268"/>
    </source>
</evidence>
<name>A0A1C3YW72_9LACO</name>
<dbReference type="SUPFAM" id="SSF158499">
    <property type="entry name" value="DnaD domain-like"/>
    <property type="match status" value="1"/>
</dbReference>
<reference evidence="5" key="1">
    <citation type="submission" date="2016-08" db="EMBL/GenBank/DDBJ databases">
        <authorList>
            <person name="Varghese N."/>
            <person name="Submissions Spin"/>
        </authorList>
    </citation>
    <scope>NUCLEOTIDE SEQUENCE [LARGE SCALE GENOMIC DNA]</scope>
    <source>
        <strain evidence="5">R-53094</strain>
    </source>
</reference>
<organism evidence="4 5">
    <name type="scientific">Weissella bombi</name>
    <dbReference type="NCBI Taxonomy" id="1505725"/>
    <lineage>
        <taxon>Bacteria</taxon>
        <taxon>Bacillati</taxon>
        <taxon>Bacillota</taxon>
        <taxon>Bacilli</taxon>
        <taxon>Lactobacillales</taxon>
        <taxon>Lactobacillaceae</taxon>
        <taxon>Weissella</taxon>
    </lineage>
</organism>
<evidence type="ECO:0000259" key="2">
    <source>
        <dbReference type="Pfam" id="PF07261"/>
    </source>
</evidence>
<dbReference type="Pfam" id="PF07261">
    <property type="entry name" value="DnaB_2"/>
    <property type="match status" value="1"/>
</dbReference>
<dbReference type="EMBL" id="FMAO01000001">
    <property type="protein sequence ID" value="SCB74320.1"/>
    <property type="molecule type" value="Genomic_DNA"/>
</dbReference>
<dbReference type="STRING" id="1505725.GA0061074_101169"/>
<proteinExistence type="inferred from homology"/>
<protein>
    <submittedName>
        <fullName evidence="4">DNA replication protein</fullName>
    </submittedName>
</protein>
<dbReference type="PANTHER" id="PTHR37293">
    <property type="entry name" value="PHAGE REPLICATION PROTEIN-RELATED"/>
    <property type="match status" value="1"/>
</dbReference>